<proteinExistence type="predicted"/>
<evidence type="ECO:0000313" key="3">
    <source>
        <dbReference type="Proteomes" id="UP000679247"/>
    </source>
</evidence>
<dbReference type="RefSeq" id="WP_214478318.1">
    <property type="nucleotide sequence ID" value="NZ_CP071709.1"/>
</dbReference>
<organism evidence="2 3">
    <name type="scientific">Cytobacillus gottheilii</name>
    <dbReference type="NCBI Taxonomy" id="859144"/>
    <lineage>
        <taxon>Bacteria</taxon>
        <taxon>Bacillati</taxon>
        <taxon>Bacillota</taxon>
        <taxon>Bacilli</taxon>
        <taxon>Bacillales</taxon>
        <taxon>Bacillaceae</taxon>
        <taxon>Cytobacillus</taxon>
    </lineage>
</organism>
<evidence type="ECO:0000259" key="1">
    <source>
        <dbReference type="Pfam" id="PF11645"/>
    </source>
</evidence>
<keyword evidence="3" id="KW-1185">Reference proteome</keyword>
<gene>
    <name evidence="2" type="ORF">J1899_07895</name>
</gene>
<evidence type="ECO:0000313" key="2">
    <source>
        <dbReference type="EMBL" id="QVY62954.1"/>
    </source>
</evidence>
<accession>A0ABX8FG18</accession>
<name>A0ABX8FG18_9BACI</name>
<dbReference type="InterPro" id="IPR011856">
    <property type="entry name" value="tRNA_endonuc-like_dom_sf"/>
</dbReference>
<sequence>MAHETITKGRHSELLAQTALLANGWSVSEPVAPEPFDLVVRAPGTTDWQTVQIKSARVRGDRNGEIVCYARKNNGKPYDKQDCDKFIAVLNGEVFMFDNREISEYWVGADSIDAKWTRLSTGIESLQSVITNNEAEAI</sequence>
<reference evidence="2 3" key="1">
    <citation type="submission" date="2021-03" db="EMBL/GenBank/DDBJ databases">
        <title>The first data on the complete genome of the tetrodotoxin-producing bacterium.</title>
        <authorList>
            <person name="Melnikova D.I."/>
            <person name="Nijland R."/>
            <person name="Magarlamov T.Y."/>
        </authorList>
    </citation>
    <scope>NUCLEOTIDE SEQUENCE [LARGE SCALE GENOMIC DNA]</scope>
    <source>
        <strain evidence="2 3">1839</strain>
    </source>
</reference>
<dbReference type="Pfam" id="PF11645">
    <property type="entry name" value="PDDEXK_5"/>
    <property type="match status" value="1"/>
</dbReference>
<protein>
    <recommendedName>
        <fullName evidence="1">PD(D/E)XK endonuclease domain-containing protein</fullName>
    </recommendedName>
</protein>
<dbReference type="EMBL" id="CP071709">
    <property type="protein sequence ID" value="QVY62954.1"/>
    <property type="molecule type" value="Genomic_DNA"/>
</dbReference>
<dbReference type="Proteomes" id="UP000679247">
    <property type="component" value="Chromosome"/>
</dbReference>
<dbReference type="Gene3D" id="3.40.1350.10">
    <property type="match status" value="1"/>
</dbReference>
<dbReference type="InterPro" id="IPR021671">
    <property type="entry name" value="PD(D/E)XK_Endonuc"/>
</dbReference>
<feature type="domain" description="PD(D/E)XK endonuclease" evidence="1">
    <location>
        <begin position="4"/>
        <end position="88"/>
    </location>
</feature>